<evidence type="ECO:0000313" key="2">
    <source>
        <dbReference type="EMBL" id="GJT29653.1"/>
    </source>
</evidence>
<evidence type="ECO:0000256" key="1">
    <source>
        <dbReference type="SAM" id="MobiDB-lite"/>
    </source>
</evidence>
<reference evidence="2" key="1">
    <citation type="journal article" date="2022" name="Int. J. Mol. Sci.">
        <title>Draft Genome of Tanacetum Coccineum: Genomic Comparison of Closely Related Tanacetum-Family Plants.</title>
        <authorList>
            <person name="Yamashiro T."/>
            <person name="Shiraishi A."/>
            <person name="Nakayama K."/>
            <person name="Satake H."/>
        </authorList>
    </citation>
    <scope>NUCLEOTIDE SEQUENCE</scope>
</reference>
<keyword evidence="3" id="KW-1185">Reference proteome</keyword>
<evidence type="ECO:0000313" key="3">
    <source>
        <dbReference type="Proteomes" id="UP001151760"/>
    </source>
</evidence>
<sequence length="496" mass="56707">MARRCLKRHEVNSIKSEGIPTSGLCAFSDEWTLDSLSSASPYYECYASTPEDINLIIQQPREGPVTRQIKGENSVIHFDCLFEMNEQICPRFLIEFYSKFSLLAQEDEIYVRFIIRSQLFTFTLFEFDQILGIPTSGLCAFSDEWTLDSLSSSSPYYERYASTPISPEDINLIIQQPREAPVTRQIKGEEWLISGNKLLTCEIVDNMRTWAEIICEKAFCLGGNQDHVPACLALMLYCVATSTHFNQAYFIARRIELATFKPKMNLPYGVLLTRLFNRVQRDYHYLFIEDYDLFDRVMLPLEREPPRKTKSNLGARRSVHGSSSSGLEHGLSSYHHEDEEDEDANERSPSESIPSPLTYVDSLPQNTRPNFARSSSTNITLESLYEQNNALREENYHMRKEIRGGFKSIGKAFKSLMGKDKDDLGAEGVFLVILPRDWRCLAISYHHDDEDDEDANDMVSPCESMSISVYLEEVRGGFKSIGKAFKSLMGKGKKKE</sequence>
<accession>A0ABQ5CUP2</accession>
<reference evidence="2" key="2">
    <citation type="submission" date="2022-01" db="EMBL/GenBank/DDBJ databases">
        <authorList>
            <person name="Yamashiro T."/>
            <person name="Shiraishi A."/>
            <person name="Satake H."/>
            <person name="Nakayama K."/>
        </authorList>
    </citation>
    <scope>NUCLEOTIDE SEQUENCE</scope>
</reference>
<dbReference type="Proteomes" id="UP001151760">
    <property type="component" value="Unassembled WGS sequence"/>
</dbReference>
<proteinExistence type="predicted"/>
<comment type="caution">
    <text evidence="2">The sequence shown here is derived from an EMBL/GenBank/DDBJ whole genome shotgun (WGS) entry which is preliminary data.</text>
</comment>
<name>A0ABQ5CUP2_9ASTR</name>
<gene>
    <name evidence="2" type="ORF">Tco_0909928</name>
</gene>
<dbReference type="EMBL" id="BQNB010014560">
    <property type="protein sequence ID" value="GJT29653.1"/>
    <property type="molecule type" value="Genomic_DNA"/>
</dbReference>
<feature type="region of interest" description="Disordered" evidence="1">
    <location>
        <begin position="305"/>
        <end position="375"/>
    </location>
</feature>
<feature type="compositionally biased region" description="Low complexity" evidence="1">
    <location>
        <begin position="320"/>
        <end position="333"/>
    </location>
</feature>
<feature type="compositionally biased region" description="Polar residues" evidence="1">
    <location>
        <begin position="363"/>
        <end position="375"/>
    </location>
</feature>
<organism evidence="2 3">
    <name type="scientific">Tanacetum coccineum</name>
    <dbReference type="NCBI Taxonomy" id="301880"/>
    <lineage>
        <taxon>Eukaryota</taxon>
        <taxon>Viridiplantae</taxon>
        <taxon>Streptophyta</taxon>
        <taxon>Embryophyta</taxon>
        <taxon>Tracheophyta</taxon>
        <taxon>Spermatophyta</taxon>
        <taxon>Magnoliopsida</taxon>
        <taxon>eudicotyledons</taxon>
        <taxon>Gunneridae</taxon>
        <taxon>Pentapetalae</taxon>
        <taxon>asterids</taxon>
        <taxon>campanulids</taxon>
        <taxon>Asterales</taxon>
        <taxon>Asteraceae</taxon>
        <taxon>Asteroideae</taxon>
        <taxon>Anthemideae</taxon>
        <taxon>Anthemidinae</taxon>
        <taxon>Tanacetum</taxon>
    </lineage>
</organism>
<protein>
    <submittedName>
        <fullName evidence="2">Uncharacterized protein</fullName>
    </submittedName>
</protein>